<protein>
    <submittedName>
        <fullName evidence="4">Peptidase S9, prolyl oligopeptidase active site domain protein</fullName>
    </submittedName>
</protein>
<dbReference type="EMBL" id="CP001276">
    <property type="protein sequence ID" value="ACM06473.1"/>
    <property type="molecule type" value="Genomic_DNA"/>
</dbReference>
<dbReference type="Proteomes" id="UP000000447">
    <property type="component" value="Plasmid unnamed"/>
</dbReference>
<dbReference type="PANTHER" id="PTHR42776">
    <property type="entry name" value="SERINE PEPTIDASE S9 FAMILY MEMBER"/>
    <property type="match status" value="1"/>
</dbReference>
<dbReference type="GO" id="GO:0006508">
    <property type="term" value="P:proteolysis"/>
    <property type="evidence" value="ECO:0007669"/>
    <property type="project" value="InterPro"/>
</dbReference>
<dbReference type="SUPFAM" id="SSF53474">
    <property type="entry name" value="alpha/beta-Hydrolases"/>
    <property type="match status" value="1"/>
</dbReference>
<feature type="domain" description="Peptidase S9 prolyl oligopeptidase catalytic" evidence="3">
    <location>
        <begin position="448"/>
        <end position="649"/>
    </location>
</feature>
<evidence type="ECO:0000256" key="1">
    <source>
        <dbReference type="ARBA" id="ARBA00022801"/>
    </source>
</evidence>
<keyword evidence="2" id="KW-0645">Protease</keyword>
<dbReference type="Pfam" id="PF07676">
    <property type="entry name" value="PD40"/>
    <property type="match status" value="2"/>
</dbReference>
<proteinExistence type="predicted"/>
<dbReference type="Pfam" id="PF00326">
    <property type="entry name" value="Peptidase_S9"/>
    <property type="match status" value="1"/>
</dbReference>
<evidence type="ECO:0000259" key="3">
    <source>
        <dbReference type="Pfam" id="PF00326"/>
    </source>
</evidence>
<sequence length="667" mass="75237">MVLDSEEVKVSENATTILTVDELVTMQRPFDVEVAPDGETIVYVVRPVSREEEHWRSSLWIVPFMEGEARQFTSGLWHDREPRWSPDGGWIAFLSDRAERGKTSVYLIPRNGGEALRVFDQAGEIDNLSWSPDGRFLAFLMVEPETEEEKQRRERRDDARVWDADWKYRRLWLLDVRTRAARVVSPERVQVWAYAWAPDSARLALAVSGTPRVDDVFRVTSVALLDIESGEYRELFTMRGVAEDLVWSADGEWLAYRGPLGRVVHGEAVFRRRVRGGEAECLTAGYRGTVEHLGPYRQGEALVVVGYEGLDARVYRLEWDGEQRLLCPRTTGSWHGRVSGSGDGTRWAGVWSDAEHVPDVWCWRVSNDISLGDTTLQRRTHLHPEIEAKLCPARSIEWTSDPGVTVQGLLVLPRDGTAKPPYPLVVQIHGGPTSQWANEFVASWHDWAQPLASRGCAVLLPNPRGSTGRGTQWINALFGDVGGGEYRDVVSGVEALVAAGLADPFRLGVSGWSWGGYLTAWTITQTDRFRAAFMGAGLCNLISDNNLGDIPSANLSYFERSPSEDPEPYWDRSPIRYVQRVRTPVLIAHGEDDERVSVCESIQFYRALQILEKPCQLVTYPREKHGFEERNHQRDLLTRILQWFAQHLDLEAPERVTMATTAPSASG</sequence>
<dbReference type="eggNOG" id="COG1506">
    <property type="taxonomic scope" value="Bacteria"/>
</dbReference>
<dbReference type="InterPro" id="IPR011659">
    <property type="entry name" value="WD40"/>
</dbReference>
<gene>
    <name evidence="4" type="ordered locus">trd_A0567</name>
</gene>
<reference evidence="4 5" key="1">
    <citation type="journal article" date="2009" name="PLoS ONE">
        <title>Complete genome sequence of the aerobic CO-oxidizing thermophile Thermomicrobium roseum.</title>
        <authorList>
            <person name="Wu D."/>
            <person name="Raymond J."/>
            <person name="Wu M."/>
            <person name="Chatterji S."/>
            <person name="Ren Q."/>
            <person name="Graham J.E."/>
            <person name="Bryant D.A."/>
            <person name="Robb F."/>
            <person name="Colman A."/>
            <person name="Tallon L.J."/>
            <person name="Badger J.H."/>
            <person name="Madupu R."/>
            <person name="Ward N.L."/>
            <person name="Eisen J.A."/>
        </authorList>
    </citation>
    <scope>NUCLEOTIDE SEQUENCE [LARGE SCALE GENOMIC DNA]</scope>
    <source>
        <strain evidence="5">ATCC 27502 / DSM 5159 / P-2</strain>
        <plasmid evidence="4">unnamed</plasmid>
    </source>
</reference>
<dbReference type="Gene3D" id="2.120.10.30">
    <property type="entry name" value="TolB, C-terminal domain"/>
    <property type="match status" value="2"/>
</dbReference>
<dbReference type="GO" id="GO:0004252">
    <property type="term" value="F:serine-type endopeptidase activity"/>
    <property type="evidence" value="ECO:0007669"/>
    <property type="project" value="TreeGrafter"/>
</dbReference>
<keyword evidence="4" id="KW-0614">Plasmid</keyword>
<dbReference type="eggNOG" id="COG0823">
    <property type="taxonomic scope" value="Bacteria"/>
</dbReference>
<keyword evidence="1" id="KW-0378">Hydrolase</keyword>
<evidence type="ECO:0000313" key="5">
    <source>
        <dbReference type="Proteomes" id="UP000000447"/>
    </source>
</evidence>
<geneLocation type="plasmid" evidence="5">
    <name>Tros</name>
</geneLocation>
<evidence type="ECO:0000256" key="2">
    <source>
        <dbReference type="ARBA" id="ARBA00022825"/>
    </source>
</evidence>
<accession>B9L453</accession>
<keyword evidence="5" id="KW-1185">Reference proteome</keyword>
<dbReference type="InterPro" id="IPR011042">
    <property type="entry name" value="6-blade_b-propeller_TolB-like"/>
</dbReference>
<dbReference type="AlphaFoldDB" id="B9L453"/>
<dbReference type="InterPro" id="IPR001375">
    <property type="entry name" value="Peptidase_S9_cat"/>
</dbReference>
<dbReference type="KEGG" id="tro:trd_A0567"/>
<keyword evidence="2" id="KW-0720">Serine protease</keyword>
<dbReference type="InterPro" id="IPR029058">
    <property type="entry name" value="AB_hydrolase_fold"/>
</dbReference>
<dbReference type="MEROPS" id="S09.071"/>
<dbReference type="HOGENOM" id="CLU_008615_2_1_0"/>
<dbReference type="Gene3D" id="3.40.50.1820">
    <property type="entry name" value="alpha/beta hydrolase"/>
    <property type="match status" value="1"/>
</dbReference>
<dbReference type="SUPFAM" id="SSF82171">
    <property type="entry name" value="DPP6 N-terminal domain-like"/>
    <property type="match status" value="1"/>
</dbReference>
<dbReference type="PANTHER" id="PTHR42776:SF27">
    <property type="entry name" value="DIPEPTIDYL PEPTIDASE FAMILY MEMBER 6"/>
    <property type="match status" value="1"/>
</dbReference>
<organism evidence="4 5">
    <name type="scientific">Thermomicrobium roseum (strain ATCC 27502 / DSM 5159 / P-2)</name>
    <dbReference type="NCBI Taxonomy" id="309801"/>
    <lineage>
        <taxon>Bacteria</taxon>
        <taxon>Pseudomonadati</taxon>
        <taxon>Thermomicrobiota</taxon>
        <taxon>Thermomicrobia</taxon>
        <taxon>Thermomicrobiales</taxon>
        <taxon>Thermomicrobiaceae</taxon>
        <taxon>Thermomicrobium</taxon>
    </lineage>
</organism>
<name>B9L453_THERP</name>
<evidence type="ECO:0000313" key="4">
    <source>
        <dbReference type="EMBL" id="ACM06473.1"/>
    </source>
</evidence>